<feature type="compositionally biased region" description="Basic and acidic residues" evidence="2">
    <location>
        <begin position="367"/>
        <end position="378"/>
    </location>
</feature>
<comment type="caution">
    <text evidence="3">The sequence shown here is derived from an EMBL/GenBank/DDBJ whole genome shotgun (WGS) entry which is preliminary data.</text>
</comment>
<feature type="region of interest" description="Disordered" evidence="2">
    <location>
        <begin position="353"/>
        <end position="382"/>
    </location>
</feature>
<dbReference type="PANTHER" id="PTHR47331">
    <property type="entry name" value="PHD-TYPE DOMAIN-CONTAINING PROTEIN"/>
    <property type="match status" value="1"/>
</dbReference>
<evidence type="ECO:0000313" key="4">
    <source>
        <dbReference type="Proteomes" id="UP000683360"/>
    </source>
</evidence>
<proteinExistence type="predicted"/>
<sequence>MWRKTGLASKELAQTHRMTHQGYSATRQIKNRINDIAFEERSTVSSSSSKSSLRSSTSSRQSQMSSVILRTRAKAKVATTRLKFVELETEMKKKQASLDEQKARADREKANLAAELDLLEAKREAAAAEAEVDALSESPESSETSVKYELNIQSEPLDAKARTKTYVQQLNSAKQDVQTRVTNNNQHIESSYRVTETNLDPRVEPFIPSQSVAAYPPFGHFVEFLRDQSRIKNNPSFFYETTPFKKENNFQKRSERNTQIHVKKTETTDPHKPLSLPDNNSAKQKCPLHLTEHSLNKCRVFRAKPIGERIKFIKEKRICFKCCESTSHIKRDCKNVVRCKECNSDEHPSALHVDHTHVNSSTQQTQDRVKPSESRTDNGGEYSDTTKALCTRICGGFSGKSCSKIILVNAFLKDKPENVVRLYVMIDDQSNRTLASSQLFDMLAVEGDETEYTLVSCSGKVRTTGRRTNGLVVESIDRAVQLDMPTVIECENLPDNRNEIPTPEVAESFYHLQDIAHHIPQIDNEAHIMMLIGRDVISAHHVLDQRIGLANLPYAQKLRLGWCIIGESCLGSVHVPKELRVNKTSILENGRPTLNKMFIPMPTDDWGVKPSPNNKDIGDDVERIHSARNHFAHKPNSDTSETEFEEFFDEFYYVGQRVDKYLTKILPMGLQGVYEI</sequence>
<gene>
    <name evidence="3" type="ORF">MEDL_59950</name>
</gene>
<evidence type="ECO:0000313" key="3">
    <source>
        <dbReference type="EMBL" id="CAG2248108.1"/>
    </source>
</evidence>
<feature type="coiled-coil region" evidence="1">
    <location>
        <begin position="84"/>
        <end position="138"/>
    </location>
</feature>
<evidence type="ECO:0000256" key="1">
    <source>
        <dbReference type="SAM" id="Coils"/>
    </source>
</evidence>
<keyword evidence="1" id="KW-0175">Coiled coil</keyword>
<accession>A0A8S3UVA8</accession>
<name>A0A8S3UVA8_MYTED</name>
<feature type="region of interest" description="Disordered" evidence="2">
    <location>
        <begin position="250"/>
        <end position="283"/>
    </location>
</feature>
<feature type="compositionally biased region" description="Low complexity" evidence="2">
    <location>
        <begin position="43"/>
        <end position="67"/>
    </location>
</feature>
<evidence type="ECO:0000256" key="2">
    <source>
        <dbReference type="SAM" id="MobiDB-lite"/>
    </source>
</evidence>
<dbReference type="OrthoDB" id="6207978at2759"/>
<protein>
    <submittedName>
        <fullName evidence="3">Uncharacterized protein</fullName>
    </submittedName>
</protein>
<feature type="region of interest" description="Disordered" evidence="2">
    <location>
        <begin position="40"/>
        <end position="67"/>
    </location>
</feature>
<organism evidence="3 4">
    <name type="scientific">Mytilus edulis</name>
    <name type="common">Blue mussel</name>
    <dbReference type="NCBI Taxonomy" id="6550"/>
    <lineage>
        <taxon>Eukaryota</taxon>
        <taxon>Metazoa</taxon>
        <taxon>Spiralia</taxon>
        <taxon>Lophotrochozoa</taxon>
        <taxon>Mollusca</taxon>
        <taxon>Bivalvia</taxon>
        <taxon>Autobranchia</taxon>
        <taxon>Pteriomorphia</taxon>
        <taxon>Mytilida</taxon>
        <taxon>Mytiloidea</taxon>
        <taxon>Mytilidae</taxon>
        <taxon>Mytilinae</taxon>
        <taxon>Mytilus</taxon>
    </lineage>
</organism>
<reference evidence="3" key="1">
    <citation type="submission" date="2021-03" db="EMBL/GenBank/DDBJ databases">
        <authorList>
            <person name="Bekaert M."/>
        </authorList>
    </citation>
    <scope>NUCLEOTIDE SEQUENCE</scope>
</reference>
<dbReference type="PANTHER" id="PTHR47331:SF6">
    <property type="entry name" value="DOUBLECORTIN DOMAIN-CONTAINING PROTEIN"/>
    <property type="match status" value="1"/>
</dbReference>
<dbReference type="EMBL" id="CAJPWZ010002922">
    <property type="protein sequence ID" value="CAG2248108.1"/>
    <property type="molecule type" value="Genomic_DNA"/>
</dbReference>
<feature type="compositionally biased region" description="Basic and acidic residues" evidence="2">
    <location>
        <begin position="250"/>
        <end position="272"/>
    </location>
</feature>
<dbReference type="Proteomes" id="UP000683360">
    <property type="component" value="Unassembled WGS sequence"/>
</dbReference>
<dbReference type="AlphaFoldDB" id="A0A8S3UVA8"/>
<keyword evidence="4" id="KW-1185">Reference proteome</keyword>